<sequence length="308" mass="35229">MSLPVESEAPNQPLSPLLHEAVPIRNENEDDNIRLCNSISALMELGDQISQDTHATTHSLIWRRTGEAVDGLKARVYEFEGLPDKLERYRSRNLRRWLDMKSAIIKAKRSENSVVVYFADQDTRPRWSVEFGGILQYPLPGAPNPTQETVQVKPKSDHQKEVIRLRQAEKGREKRKLARTRKIAVVGNTEDAALGANPENAMEEDEVLSTVLALVSKLGNNSAKWNQLSPELKSLIDEYLEPHEIELTSPEAMVAFLKCKEHELIYLKRLEKKLPSIIIRRHDELKQNLPTNRLVKSMERVQKETSEM</sequence>
<name>A0ACB9YZY1_9PEZI</name>
<organism evidence="1 2">
    <name type="scientific">Hypoxylon rubiginosum</name>
    <dbReference type="NCBI Taxonomy" id="110542"/>
    <lineage>
        <taxon>Eukaryota</taxon>
        <taxon>Fungi</taxon>
        <taxon>Dikarya</taxon>
        <taxon>Ascomycota</taxon>
        <taxon>Pezizomycotina</taxon>
        <taxon>Sordariomycetes</taxon>
        <taxon>Xylariomycetidae</taxon>
        <taxon>Xylariales</taxon>
        <taxon>Hypoxylaceae</taxon>
        <taxon>Hypoxylon</taxon>
    </lineage>
</organism>
<keyword evidence="2" id="KW-1185">Reference proteome</keyword>
<comment type="caution">
    <text evidence="1">The sequence shown here is derived from an EMBL/GenBank/DDBJ whole genome shotgun (WGS) entry which is preliminary data.</text>
</comment>
<evidence type="ECO:0000313" key="2">
    <source>
        <dbReference type="Proteomes" id="UP001497700"/>
    </source>
</evidence>
<evidence type="ECO:0000313" key="1">
    <source>
        <dbReference type="EMBL" id="KAI4865029.1"/>
    </source>
</evidence>
<accession>A0ACB9YZY1</accession>
<dbReference type="Proteomes" id="UP001497700">
    <property type="component" value="Unassembled WGS sequence"/>
</dbReference>
<proteinExistence type="predicted"/>
<dbReference type="EMBL" id="MU393477">
    <property type="protein sequence ID" value="KAI4865029.1"/>
    <property type="molecule type" value="Genomic_DNA"/>
</dbReference>
<reference evidence="1 2" key="1">
    <citation type="journal article" date="2022" name="New Phytol.">
        <title>Ecological generalism drives hyperdiversity of secondary metabolite gene clusters in xylarialean endophytes.</title>
        <authorList>
            <person name="Franco M.E.E."/>
            <person name="Wisecaver J.H."/>
            <person name="Arnold A.E."/>
            <person name="Ju Y.M."/>
            <person name="Slot J.C."/>
            <person name="Ahrendt S."/>
            <person name="Moore L.P."/>
            <person name="Eastman K.E."/>
            <person name="Scott K."/>
            <person name="Konkel Z."/>
            <person name="Mondo S.J."/>
            <person name="Kuo A."/>
            <person name="Hayes R.D."/>
            <person name="Haridas S."/>
            <person name="Andreopoulos B."/>
            <person name="Riley R."/>
            <person name="LaButti K."/>
            <person name="Pangilinan J."/>
            <person name="Lipzen A."/>
            <person name="Amirebrahimi M."/>
            <person name="Yan J."/>
            <person name="Adam C."/>
            <person name="Keymanesh K."/>
            <person name="Ng V."/>
            <person name="Louie K."/>
            <person name="Northen T."/>
            <person name="Drula E."/>
            <person name="Henrissat B."/>
            <person name="Hsieh H.M."/>
            <person name="Youens-Clark K."/>
            <person name="Lutzoni F."/>
            <person name="Miadlikowska J."/>
            <person name="Eastwood D.C."/>
            <person name="Hamelin R.C."/>
            <person name="Grigoriev I.V."/>
            <person name="U'Ren J.M."/>
        </authorList>
    </citation>
    <scope>NUCLEOTIDE SEQUENCE [LARGE SCALE GENOMIC DNA]</scope>
    <source>
        <strain evidence="1 2">CBS 119005</strain>
    </source>
</reference>
<gene>
    <name evidence="1" type="ORF">F4820DRAFT_421544</name>
</gene>
<protein>
    <submittedName>
        <fullName evidence="1">Uncharacterized protein</fullName>
    </submittedName>
</protein>